<proteinExistence type="predicted"/>
<keyword evidence="4" id="KW-0808">Transferase</keyword>
<evidence type="ECO:0000313" key="4">
    <source>
        <dbReference type="EMBL" id="TSL54347.1"/>
    </source>
</evidence>
<dbReference type="EMBL" id="VCAZ01000033">
    <property type="protein sequence ID" value="TSL54347.1"/>
    <property type="molecule type" value="Genomic_DNA"/>
</dbReference>
<dbReference type="GO" id="GO:0004653">
    <property type="term" value="F:polypeptide N-acetylgalactosaminyltransferase activity"/>
    <property type="evidence" value="ECO:0007669"/>
    <property type="project" value="TreeGrafter"/>
</dbReference>
<feature type="compositionally biased region" description="Polar residues" evidence="2">
    <location>
        <begin position="113"/>
        <end position="125"/>
    </location>
</feature>
<feature type="domain" description="Glycosyltransferase 2-like" evidence="3">
    <location>
        <begin position="335"/>
        <end position="431"/>
    </location>
</feature>
<reference evidence="4 5" key="1">
    <citation type="journal article" date="2019" name="Genome Biol. Evol.">
        <title>Whole-Genome Sequencing of the Giant Devil Catfish, Bagarius yarrelli.</title>
        <authorList>
            <person name="Jiang W."/>
            <person name="Lv Y."/>
            <person name="Cheng L."/>
            <person name="Yang K."/>
            <person name="Chao B."/>
            <person name="Wang X."/>
            <person name="Li Y."/>
            <person name="Pan X."/>
            <person name="You X."/>
            <person name="Zhang Y."/>
            <person name="Yang J."/>
            <person name="Li J."/>
            <person name="Zhang X."/>
            <person name="Liu S."/>
            <person name="Sun C."/>
            <person name="Yang J."/>
            <person name="Shi Q."/>
        </authorList>
    </citation>
    <scope>NUCLEOTIDE SEQUENCE [LARGE SCALE GENOMIC DNA]</scope>
    <source>
        <strain evidence="4">JWS20170419001</strain>
        <tissue evidence="4">Muscle</tissue>
    </source>
</reference>
<name>A0A556U030_BAGYA</name>
<dbReference type="InterPro" id="IPR029044">
    <property type="entry name" value="Nucleotide-diphossugar_trans"/>
</dbReference>
<evidence type="ECO:0000313" key="5">
    <source>
        <dbReference type="Proteomes" id="UP000319801"/>
    </source>
</evidence>
<sequence>MAALRLSIKDVNSQLMHELVLKDRKLIKRLESNPTNIRNHPVQEENPDVETFQQSERKRVVEVYRRKKPDRINGEYKVAQKARGNNVSVTGSDIISHLDTKPLEENGILRKQNAPSYEKTQSVQENVKPRGVLTKTNPPSAGQKRNYVKLPTDATKDHQIPPEIPQLDPEKPQHVLSNNTLKKTVALNNNPAARSPKPSIQKVLMDEKRKLVNKTVTAKPPHRPLNASDIQPGKLLDSRHVKKQGGLHKVMSLDVTLKPRDAHAQGQFGWAAQLPSENEEESKRRWSEGYFNVFLSEQIPVDRAIPDTRPTACSQNHVHDDLPTTSVIFCFVDEDKLDAYMAQFPKVRIIRLKERHGLIRARLAGAAEAKGDVLTFLDSHIECNVGWLEPLLDRVYLDRRKVACPVIEVINDKDLSYVMVDNFQRGIFNWPLVFGWNTLSNDYIRKNHIKDSDPIR</sequence>
<accession>A0A556U030</accession>
<evidence type="ECO:0000256" key="2">
    <source>
        <dbReference type="SAM" id="MobiDB-lite"/>
    </source>
</evidence>
<dbReference type="GO" id="GO:0005794">
    <property type="term" value="C:Golgi apparatus"/>
    <property type="evidence" value="ECO:0007669"/>
    <property type="project" value="TreeGrafter"/>
</dbReference>
<dbReference type="GO" id="GO:0006493">
    <property type="term" value="P:protein O-linked glycosylation"/>
    <property type="evidence" value="ECO:0007669"/>
    <property type="project" value="TreeGrafter"/>
</dbReference>
<feature type="region of interest" description="Disordered" evidence="2">
    <location>
        <begin position="110"/>
        <end position="146"/>
    </location>
</feature>
<dbReference type="Pfam" id="PF00535">
    <property type="entry name" value="Glycos_transf_2"/>
    <property type="match status" value="1"/>
</dbReference>
<evidence type="ECO:0000256" key="1">
    <source>
        <dbReference type="ARBA" id="ARBA00023157"/>
    </source>
</evidence>
<gene>
    <name evidence="4" type="ORF">Baya_6237</name>
</gene>
<dbReference type="PANTHER" id="PTHR11675">
    <property type="entry name" value="N-ACETYLGALACTOSAMINYLTRANSFERASE"/>
    <property type="match status" value="1"/>
</dbReference>
<dbReference type="OrthoDB" id="9982049at2759"/>
<dbReference type="AlphaFoldDB" id="A0A556U030"/>
<keyword evidence="1" id="KW-1015">Disulfide bond</keyword>
<dbReference type="InterPro" id="IPR001173">
    <property type="entry name" value="Glyco_trans_2-like"/>
</dbReference>
<comment type="caution">
    <text evidence="4">The sequence shown here is derived from an EMBL/GenBank/DDBJ whole genome shotgun (WGS) entry which is preliminary data.</text>
</comment>
<dbReference type="PANTHER" id="PTHR11675:SF130">
    <property type="entry name" value="POLYPEPTIDE N-ACETYLGALACTOSAMINYLTRANSFERASE 5"/>
    <property type="match status" value="1"/>
</dbReference>
<dbReference type="Gene3D" id="3.90.550.10">
    <property type="entry name" value="Spore Coat Polysaccharide Biosynthesis Protein SpsA, Chain A"/>
    <property type="match status" value="2"/>
</dbReference>
<evidence type="ECO:0000259" key="3">
    <source>
        <dbReference type="Pfam" id="PF00535"/>
    </source>
</evidence>
<dbReference type="SUPFAM" id="SSF53448">
    <property type="entry name" value="Nucleotide-diphospho-sugar transferases"/>
    <property type="match status" value="1"/>
</dbReference>
<dbReference type="Proteomes" id="UP000319801">
    <property type="component" value="Unassembled WGS sequence"/>
</dbReference>
<protein>
    <submittedName>
        <fullName evidence="4">Polypeptide N-acetylgalactosaminyltransferase 5</fullName>
    </submittedName>
</protein>
<organism evidence="4 5">
    <name type="scientific">Bagarius yarrelli</name>
    <name type="common">Goonch</name>
    <name type="synonym">Bagrus yarrelli</name>
    <dbReference type="NCBI Taxonomy" id="175774"/>
    <lineage>
        <taxon>Eukaryota</taxon>
        <taxon>Metazoa</taxon>
        <taxon>Chordata</taxon>
        <taxon>Craniata</taxon>
        <taxon>Vertebrata</taxon>
        <taxon>Euteleostomi</taxon>
        <taxon>Actinopterygii</taxon>
        <taxon>Neopterygii</taxon>
        <taxon>Teleostei</taxon>
        <taxon>Ostariophysi</taxon>
        <taxon>Siluriformes</taxon>
        <taxon>Sisoridae</taxon>
        <taxon>Sisorinae</taxon>
        <taxon>Bagarius</taxon>
    </lineage>
</organism>
<keyword evidence="5" id="KW-1185">Reference proteome</keyword>